<sequence>MSKIHVTNQFNQAVNGVIKIDKELQNVINETFLMLKKLFLELNLSVVKLADFKYKSYYSKTKNIDLDLGFVKYFPSDKGLTFTSLNKQILGVLEKLPIKFEVKKNQNYFIIAQTFKTYTIKFRAVTFVRRDLNEVARLEKFEQKKMKLKAEHNQLTNQLKKIKAVDAIDRAKIIKQLMLIEAEQLKINNYDKQYQVINDTINRNGIVQPDLALQVSEAFVRADKIANGTLIAIKKILNYIFKNQFKYTYNIDMLLLTWFYEYFTKSINGFLDKKFNKSAKELDINNFMKEKNLSKWFRDNINIYDLYYFIFTKIGQVNTFFFAEVGFDEFELFRDISRYSLNTNSTFNLPSSTFLDFQIFDLKNYDHLSIVQEKMGNEYGYSKFIYDQTRNAEYRYFASPFIATGISNYPMFSKWLEQIGSNLKMTLSAGVKEQLESFRTREAMTEINAIGHNWLASYWTKLKYLAPYFDRKYPLATQFDFKTMLLMMTTMVDKTNEKNWMLKNDN</sequence>
<evidence type="ECO:0000256" key="1">
    <source>
        <dbReference type="SAM" id="Coils"/>
    </source>
</evidence>
<evidence type="ECO:0000313" key="3">
    <source>
        <dbReference type="Proteomes" id="UP000231179"/>
    </source>
</evidence>
<keyword evidence="1" id="KW-0175">Coiled coil</keyword>
<organism evidence="2 3">
    <name type="scientific">Spiroplasma clarkii</name>
    <dbReference type="NCBI Taxonomy" id="2139"/>
    <lineage>
        <taxon>Bacteria</taxon>
        <taxon>Bacillati</taxon>
        <taxon>Mycoplasmatota</taxon>
        <taxon>Mollicutes</taxon>
        <taxon>Entomoplasmatales</taxon>
        <taxon>Spiroplasmataceae</taxon>
        <taxon>Spiroplasma</taxon>
    </lineage>
</organism>
<accession>A0A2K8KLN0</accession>
<gene>
    <name evidence="2" type="ORF">SCLAR_v1c09690</name>
</gene>
<dbReference type="RefSeq" id="WP_100254811.1">
    <property type="nucleotide sequence ID" value="NZ_CP024870.1"/>
</dbReference>
<dbReference type="EMBL" id="CP024870">
    <property type="protein sequence ID" value="ATX71271.1"/>
    <property type="molecule type" value="Genomic_DNA"/>
</dbReference>
<dbReference type="Proteomes" id="UP000231179">
    <property type="component" value="Chromosome"/>
</dbReference>
<name>A0A2K8KLN0_9MOLU</name>
<protein>
    <recommendedName>
        <fullName evidence="4">DUF2357 domain-containing protein</fullName>
    </recommendedName>
</protein>
<dbReference type="AlphaFoldDB" id="A0A2K8KLN0"/>
<evidence type="ECO:0008006" key="4">
    <source>
        <dbReference type="Google" id="ProtNLM"/>
    </source>
</evidence>
<reference evidence="2 3" key="1">
    <citation type="submission" date="2017-11" db="EMBL/GenBank/DDBJ databases">
        <title>Complete genome sequence of Spiroplasma clarkii CN-5 (DSM 19994).</title>
        <authorList>
            <person name="Tsai Y.-M."/>
            <person name="Chang A."/>
            <person name="Lo W.-S."/>
            <person name="Kuo C.-H."/>
        </authorList>
    </citation>
    <scope>NUCLEOTIDE SEQUENCE [LARGE SCALE GENOMIC DNA]</scope>
    <source>
        <strain evidence="2 3">CN-5</strain>
    </source>
</reference>
<feature type="coiled-coil region" evidence="1">
    <location>
        <begin position="138"/>
        <end position="165"/>
    </location>
</feature>
<proteinExistence type="predicted"/>
<evidence type="ECO:0000313" key="2">
    <source>
        <dbReference type="EMBL" id="ATX71271.1"/>
    </source>
</evidence>
<keyword evidence="3" id="KW-1185">Reference proteome</keyword>